<accession>A0ABN8LFI6</accession>
<feature type="region of interest" description="Disordered" evidence="1">
    <location>
        <begin position="103"/>
        <end position="132"/>
    </location>
</feature>
<gene>
    <name evidence="4" type="ORF">PEVE_00032694</name>
    <name evidence="3" type="ORF">PEVE_00039575</name>
</gene>
<evidence type="ECO:0000313" key="3">
    <source>
        <dbReference type="EMBL" id="CAH3014247.1"/>
    </source>
</evidence>
<dbReference type="Pfam" id="PF13873">
    <property type="entry name" value="Myb_DNA-bind_5"/>
    <property type="match status" value="1"/>
</dbReference>
<reference evidence="3 5" key="1">
    <citation type="submission" date="2022-05" db="EMBL/GenBank/DDBJ databases">
        <authorList>
            <consortium name="Genoscope - CEA"/>
            <person name="William W."/>
        </authorList>
    </citation>
    <scope>NUCLEOTIDE SEQUENCE [LARGE SCALE GENOMIC DNA]</scope>
</reference>
<evidence type="ECO:0000259" key="2">
    <source>
        <dbReference type="Pfam" id="PF13873"/>
    </source>
</evidence>
<name>A0ABN8LFI6_9CNID</name>
<dbReference type="InterPro" id="IPR028002">
    <property type="entry name" value="Myb_DNA-bind_5"/>
</dbReference>
<dbReference type="PANTHER" id="PTHR23098">
    <property type="entry name" value="AGAP001331-PA-RELATED"/>
    <property type="match status" value="1"/>
</dbReference>
<evidence type="ECO:0000313" key="4">
    <source>
        <dbReference type="EMBL" id="CAH3196470.1"/>
    </source>
</evidence>
<feature type="region of interest" description="Disordered" evidence="1">
    <location>
        <begin position="1"/>
        <end position="30"/>
    </location>
</feature>
<dbReference type="EMBL" id="CALNXI010000007">
    <property type="protein sequence ID" value="CAH3014247.1"/>
    <property type="molecule type" value="Genomic_DNA"/>
</dbReference>
<feature type="domain" description="Myb/SANT-like DNA-binding" evidence="2">
    <location>
        <begin position="32"/>
        <end position="107"/>
    </location>
</feature>
<proteinExistence type="predicted"/>
<sequence>MARKLGADCGAGEENKMAESEVKELDVKERKRKPNFSPLEISVITESVKKNIDVIQSKLTNNITNKKKSQVWEEITKEVNAVGRANRSVQEIKDKWKNLHSTAKKEFSNYKKEYKKTGGGPPPKPPSQSSEQIIEIFEDTPAFSGLGGFETVEPAEADIVEDQQDLPTLSSEDMMKLGLIAQVKEDHSPLPPNRKRRISQADILEEQQKALKLQQEMLELKKTKLRMEILLISKKLDDEDKENIPN</sequence>
<feature type="compositionally biased region" description="Basic and acidic residues" evidence="1">
    <location>
        <begin position="103"/>
        <end position="116"/>
    </location>
</feature>
<feature type="compositionally biased region" description="Basic and acidic residues" evidence="1">
    <location>
        <begin position="13"/>
        <end position="29"/>
    </location>
</feature>
<evidence type="ECO:0000256" key="1">
    <source>
        <dbReference type="SAM" id="MobiDB-lite"/>
    </source>
</evidence>
<comment type="caution">
    <text evidence="3">The sequence shown here is derived from an EMBL/GenBank/DDBJ whole genome shotgun (WGS) entry which is preliminary data.</text>
</comment>
<dbReference type="Proteomes" id="UP001159427">
    <property type="component" value="Unassembled WGS sequence"/>
</dbReference>
<organism evidence="3 5">
    <name type="scientific">Porites evermanni</name>
    <dbReference type="NCBI Taxonomy" id="104178"/>
    <lineage>
        <taxon>Eukaryota</taxon>
        <taxon>Metazoa</taxon>
        <taxon>Cnidaria</taxon>
        <taxon>Anthozoa</taxon>
        <taxon>Hexacorallia</taxon>
        <taxon>Scleractinia</taxon>
        <taxon>Fungiina</taxon>
        <taxon>Poritidae</taxon>
        <taxon>Porites</taxon>
    </lineage>
</organism>
<evidence type="ECO:0000313" key="5">
    <source>
        <dbReference type="Proteomes" id="UP001159427"/>
    </source>
</evidence>
<dbReference type="PANTHER" id="PTHR23098:SF16">
    <property type="entry name" value="REGULATORY PROTEIN ZESTE"/>
    <property type="match status" value="1"/>
</dbReference>
<protein>
    <recommendedName>
        <fullName evidence="2">Myb/SANT-like DNA-binding domain-containing protein</fullName>
    </recommendedName>
</protein>
<dbReference type="EMBL" id="CALNXI010004796">
    <property type="protein sequence ID" value="CAH3196470.1"/>
    <property type="molecule type" value="Genomic_DNA"/>
</dbReference>
<keyword evidence="5" id="KW-1185">Reference proteome</keyword>